<evidence type="ECO:0000313" key="7">
    <source>
        <dbReference type="EMBL" id="ANW97756.1"/>
    </source>
</evidence>
<dbReference type="GO" id="GO:0055085">
    <property type="term" value="P:transmembrane transport"/>
    <property type="evidence" value="ECO:0007669"/>
    <property type="project" value="InterPro"/>
</dbReference>
<evidence type="ECO:0000256" key="5">
    <source>
        <dbReference type="RuleBase" id="RU363032"/>
    </source>
</evidence>
<dbReference type="GO" id="GO:0005886">
    <property type="term" value="C:plasma membrane"/>
    <property type="evidence" value="ECO:0007669"/>
    <property type="project" value="UniProtKB-SubCell"/>
</dbReference>
<reference evidence="7 8" key="1">
    <citation type="submission" date="2016-02" db="EMBL/GenBank/DDBJ databases">
        <title>Comparison of Clostridium stercorarium subspecies using comparative genomics and transcriptomics.</title>
        <authorList>
            <person name="Schellenberg J."/>
            <person name="Thallinger G."/>
            <person name="Levin D.B."/>
            <person name="Zhang X."/>
            <person name="Alvare G."/>
            <person name="Fristensky B."/>
            <person name="Sparling R."/>
        </authorList>
    </citation>
    <scope>NUCLEOTIDE SEQUENCE [LARGE SCALE GENOMIC DNA]</scope>
    <source>
        <strain evidence="7 8">DSM 2910</strain>
    </source>
</reference>
<dbReference type="InterPro" id="IPR000515">
    <property type="entry name" value="MetI-like"/>
</dbReference>
<organism evidence="7 8">
    <name type="scientific">Thermoclostridium stercorarium subsp. thermolacticum DSM 2910</name>
    <dbReference type="NCBI Taxonomy" id="1121336"/>
    <lineage>
        <taxon>Bacteria</taxon>
        <taxon>Bacillati</taxon>
        <taxon>Bacillota</taxon>
        <taxon>Clostridia</taxon>
        <taxon>Eubacteriales</taxon>
        <taxon>Oscillospiraceae</taxon>
        <taxon>Thermoclostridium</taxon>
    </lineage>
</organism>
<evidence type="ECO:0000256" key="1">
    <source>
        <dbReference type="ARBA" id="ARBA00004141"/>
    </source>
</evidence>
<sequence length="316" mass="36144">MNGTSLQVAGKKGSKPKKILTMIKKDIWLYILLIPGVLHYIIFKYLPMWGILIAFKDYNAYLGFFDSPWVGFKHFSEFFSNPDFKRLLSNTLIISFYNLIFGFPAPIIMALMLNEVRKEWYKRTIQTLVYIPHFISWVIIASLTYTIFNSQGVINKYMIQMGRESTIPFLTDSRYFRAMIVGQTIWKETGFGTIIYLAALSNVDPQLYEAAIIDGANRFRQLWHITLPAIRSTVVTLLILRLGHILDNGFDQIFLMSNSLNRKVSEVFDTYVYIIGITKGAFSYSTAVGLFKGVIGIILIYSANWLAKKVGESGIL</sequence>
<dbReference type="RefSeq" id="WP_015357947.1">
    <property type="nucleotide sequence ID" value="NZ_CP014672.1"/>
</dbReference>
<dbReference type="Gene3D" id="1.10.3720.10">
    <property type="entry name" value="MetI-like"/>
    <property type="match status" value="1"/>
</dbReference>
<evidence type="ECO:0000256" key="4">
    <source>
        <dbReference type="ARBA" id="ARBA00023136"/>
    </source>
</evidence>
<dbReference type="OrthoDB" id="2637002at2"/>
<evidence type="ECO:0000256" key="3">
    <source>
        <dbReference type="ARBA" id="ARBA00022989"/>
    </source>
</evidence>
<keyword evidence="4 5" id="KW-0472">Membrane</keyword>
<dbReference type="CDD" id="cd06261">
    <property type="entry name" value="TM_PBP2"/>
    <property type="match status" value="1"/>
</dbReference>
<dbReference type="EMBL" id="CP014672">
    <property type="protein sequence ID" value="ANW97756.1"/>
    <property type="molecule type" value="Genomic_DNA"/>
</dbReference>
<evidence type="ECO:0000313" key="8">
    <source>
        <dbReference type="Proteomes" id="UP000092971"/>
    </source>
</evidence>
<comment type="subcellular location">
    <subcellularLocation>
        <location evidence="5">Cell membrane</location>
        <topology evidence="5">Multi-pass membrane protein</topology>
    </subcellularLocation>
    <subcellularLocation>
        <location evidence="1">Membrane</location>
        <topology evidence="1">Multi-pass membrane protein</topology>
    </subcellularLocation>
</comment>
<dbReference type="Pfam" id="PF00528">
    <property type="entry name" value="BPD_transp_1"/>
    <property type="match status" value="1"/>
</dbReference>
<feature type="transmembrane region" description="Helical" evidence="5">
    <location>
        <begin position="125"/>
        <end position="148"/>
    </location>
</feature>
<dbReference type="PANTHER" id="PTHR43496">
    <property type="entry name" value="PROTEIN LPLB"/>
    <property type="match status" value="1"/>
</dbReference>
<dbReference type="InterPro" id="IPR035906">
    <property type="entry name" value="MetI-like_sf"/>
</dbReference>
<dbReference type="PROSITE" id="PS50928">
    <property type="entry name" value="ABC_TM1"/>
    <property type="match status" value="1"/>
</dbReference>
<evidence type="ECO:0000256" key="2">
    <source>
        <dbReference type="ARBA" id="ARBA00022692"/>
    </source>
</evidence>
<name>A0A1B1YAH2_THEST</name>
<evidence type="ECO:0000259" key="6">
    <source>
        <dbReference type="PROSITE" id="PS50928"/>
    </source>
</evidence>
<gene>
    <name evidence="7" type="ORF">CSTERTH_01265</name>
</gene>
<dbReference type="PANTHER" id="PTHR43496:SF1">
    <property type="entry name" value="POLYGALACTURONAN_RHAMNOGALACTURONAN TRANSPORT SYSTEM PERMEASE PROTEIN YTEP"/>
    <property type="match status" value="1"/>
</dbReference>
<keyword evidence="2 5" id="KW-0812">Transmembrane</keyword>
<keyword evidence="3 5" id="KW-1133">Transmembrane helix</keyword>
<dbReference type="SUPFAM" id="SSF161098">
    <property type="entry name" value="MetI-like"/>
    <property type="match status" value="1"/>
</dbReference>
<protein>
    <submittedName>
        <fullName evidence="7">Protein lplB</fullName>
    </submittedName>
</protein>
<keyword evidence="5" id="KW-0813">Transport</keyword>
<dbReference type="AlphaFoldDB" id="A0A1B1YAH2"/>
<comment type="similarity">
    <text evidence="5">Belongs to the binding-protein-dependent transport system permease family.</text>
</comment>
<feature type="transmembrane region" description="Helical" evidence="5">
    <location>
        <begin position="92"/>
        <end position="113"/>
    </location>
</feature>
<feature type="transmembrane region" description="Helical" evidence="5">
    <location>
        <begin position="27"/>
        <end position="46"/>
    </location>
</feature>
<proteinExistence type="inferred from homology"/>
<dbReference type="Proteomes" id="UP000092971">
    <property type="component" value="Chromosome"/>
</dbReference>
<feature type="domain" description="ABC transmembrane type-1" evidence="6">
    <location>
        <begin position="88"/>
        <end position="303"/>
    </location>
</feature>
<accession>A0A1B1YAH2</accession>